<dbReference type="RefSeq" id="WP_229662926.1">
    <property type="nucleotide sequence ID" value="NZ_BMNI01000011.1"/>
</dbReference>
<dbReference type="PANTHER" id="PTHR23513">
    <property type="entry name" value="INTEGRAL MEMBRANE EFFLUX PROTEIN-RELATED"/>
    <property type="match status" value="1"/>
</dbReference>
<accession>A0ABQ2NES2</accession>
<comment type="caution">
    <text evidence="10">The sequence shown here is derived from an EMBL/GenBank/DDBJ whole genome shotgun (WGS) entry which is preliminary data.</text>
</comment>
<dbReference type="EMBL" id="BMNI01000011">
    <property type="protein sequence ID" value="GGO93157.1"/>
    <property type="molecule type" value="Genomic_DNA"/>
</dbReference>
<feature type="transmembrane region" description="Helical" evidence="8">
    <location>
        <begin position="406"/>
        <end position="425"/>
    </location>
</feature>
<dbReference type="InterPro" id="IPR010290">
    <property type="entry name" value="TM_effector"/>
</dbReference>
<comment type="subcellular location">
    <subcellularLocation>
        <location evidence="1">Cell membrane</location>
        <topology evidence="1">Multi-pass membrane protein</topology>
    </subcellularLocation>
</comment>
<gene>
    <name evidence="10" type="ORF">GCM10011584_31210</name>
</gene>
<sequence length="436" mass="45812">MTNEAPEDLPDGTPGASVLPGPPAATLRGHRDFNRLWAGESLSVFCKEIGQLALPVVAVALLDATTFQVGVLNAASTAAFLLVGLPAGAWVDRWLKRRTMIAADLVRVAVALVVPVLWFAGALAMWHLYAVALVIGAASVFFDVSYQSYLPFLVRPDQVGAANSRLEGTAQIARIGGPALGGLLLKVISAPVLMLSDAVGYLASAIALLRVRDTEVPTARADHDPLVTAVAEGLRFVLHHELLRPITLCTSLSNIGSTLVNTLMPILLLRTLGFEPWVLGLVFSVGSVGGILGALTAARFARVIGEGTVIPVSAVVFGIPCVLLPLTVHAPNHAIAVAMLLVAEFLTSWSVLTYNVTQVSMRQRVCPPRLLGRMNASIRFLVWGVMPLAALGSGLLAGQIGVVPTLWVGTAIGVLASLPVVFSPLRGMRTLPDAPA</sequence>
<dbReference type="Proteomes" id="UP000655410">
    <property type="component" value="Unassembled WGS sequence"/>
</dbReference>
<keyword evidence="5 8" id="KW-1133">Transmembrane helix</keyword>
<name>A0ABQ2NES2_9ACTN</name>
<evidence type="ECO:0000256" key="8">
    <source>
        <dbReference type="SAM" id="Phobius"/>
    </source>
</evidence>
<protein>
    <submittedName>
        <fullName evidence="10">MFS transporter</fullName>
    </submittedName>
</protein>
<evidence type="ECO:0000313" key="11">
    <source>
        <dbReference type="Proteomes" id="UP000655410"/>
    </source>
</evidence>
<dbReference type="PROSITE" id="PS50850">
    <property type="entry name" value="MFS"/>
    <property type="match status" value="1"/>
</dbReference>
<feature type="transmembrane region" description="Helical" evidence="8">
    <location>
        <begin position="183"/>
        <end position="209"/>
    </location>
</feature>
<feature type="transmembrane region" description="Helical" evidence="8">
    <location>
        <begin position="309"/>
        <end position="328"/>
    </location>
</feature>
<evidence type="ECO:0000256" key="2">
    <source>
        <dbReference type="ARBA" id="ARBA00022448"/>
    </source>
</evidence>
<keyword evidence="2" id="KW-0813">Transport</keyword>
<evidence type="ECO:0000256" key="3">
    <source>
        <dbReference type="ARBA" id="ARBA00022475"/>
    </source>
</evidence>
<dbReference type="Pfam" id="PF05977">
    <property type="entry name" value="MFS_3"/>
    <property type="match status" value="1"/>
</dbReference>
<feature type="transmembrane region" description="Helical" evidence="8">
    <location>
        <begin position="277"/>
        <end position="297"/>
    </location>
</feature>
<dbReference type="SUPFAM" id="SSF103473">
    <property type="entry name" value="MFS general substrate transporter"/>
    <property type="match status" value="1"/>
</dbReference>
<keyword evidence="3" id="KW-1003">Cell membrane</keyword>
<keyword evidence="6 8" id="KW-0472">Membrane</keyword>
<keyword evidence="4 8" id="KW-0812">Transmembrane</keyword>
<evidence type="ECO:0000256" key="5">
    <source>
        <dbReference type="ARBA" id="ARBA00022989"/>
    </source>
</evidence>
<evidence type="ECO:0000313" key="10">
    <source>
        <dbReference type="EMBL" id="GGO93157.1"/>
    </source>
</evidence>
<feature type="transmembrane region" description="Helical" evidence="8">
    <location>
        <begin position="334"/>
        <end position="357"/>
    </location>
</feature>
<feature type="transmembrane region" description="Helical" evidence="8">
    <location>
        <begin position="71"/>
        <end position="89"/>
    </location>
</feature>
<organism evidence="10 11">
    <name type="scientific">Nocardioides phosphati</name>
    <dbReference type="NCBI Taxonomy" id="1867775"/>
    <lineage>
        <taxon>Bacteria</taxon>
        <taxon>Bacillati</taxon>
        <taxon>Actinomycetota</taxon>
        <taxon>Actinomycetes</taxon>
        <taxon>Propionibacteriales</taxon>
        <taxon>Nocardioidaceae</taxon>
        <taxon>Nocardioides</taxon>
    </lineage>
</organism>
<feature type="domain" description="Major facilitator superfamily (MFS) profile" evidence="9">
    <location>
        <begin position="242"/>
        <end position="436"/>
    </location>
</feature>
<proteinExistence type="predicted"/>
<feature type="transmembrane region" description="Helical" evidence="8">
    <location>
        <begin position="378"/>
        <end position="400"/>
    </location>
</feature>
<dbReference type="InterPro" id="IPR020846">
    <property type="entry name" value="MFS_dom"/>
</dbReference>
<dbReference type="PANTHER" id="PTHR23513:SF6">
    <property type="entry name" value="MAJOR FACILITATOR SUPERFAMILY ASSOCIATED DOMAIN-CONTAINING PROTEIN"/>
    <property type="match status" value="1"/>
</dbReference>
<dbReference type="Gene3D" id="1.20.1250.20">
    <property type="entry name" value="MFS general substrate transporter like domains"/>
    <property type="match status" value="1"/>
</dbReference>
<feature type="region of interest" description="Disordered" evidence="7">
    <location>
        <begin position="1"/>
        <end position="22"/>
    </location>
</feature>
<evidence type="ECO:0000256" key="4">
    <source>
        <dbReference type="ARBA" id="ARBA00022692"/>
    </source>
</evidence>
<reference evidence="11" key="1">
    <citation type="journal article" date="2019" name="Int. J. Syst. Evol. Microbiol.">
        <title>The Global Catalogue of Microorganisms (GCM) 10K type strain sequencing project: providing services to taxonomists for standard genome sequencing and annotation.</title>
        <authorList>
            <consortium name="The Broad Institute Genomics Platform"/>
            <consortium name="The Broad Institute Genome Sequencing Center for Infectious Disease"/>
            <person name="Wu L."/>
            <person name="Ma J."/>
        </authorList>
    </citation>
    <scope>NUCLEOTIDE SEQUENCE [LARGE SCALE GENOMIC DNA]</scope>
    <source>
        <strain evidence="11">CGMCC 4.7371</strain>
    </source>
</reference>
<keyword evidence="11" id="KW-1185">Reference proteome</keyword>
<evidence type="ECO:0000256" key="7">
    <source>
        <dbReference type="SAM" id="MobiDB-lite"/>
    </source>
</evidence>
<feature type="compositionally biased region" description="Acidic residues" evidence="7">
    <location>
        <begin position="1"/>
        <end position="10"/>
    </location>
</feature>
<evidence type="ECO:0000259" key="9">
    <source>
        <dbReference type="PROSITE" id="PS50850"/>
    </source>
</evidence>
<evidence type="ECO:0000256" key="6">
    <source>
        <dbReference type="ARBA" id="ARBA00023136"/>
    </source>
</evidence>
<dbReference type="CDD" id="cd06173">
    <property type="entry name" value="MFS_MefA_like"/>
    <property type="match status" value="1"/>
</dbReference>
<dbReference type="InterPro" id="IPR036259">
    <property type="entry name" value="MFS_trans_sf"/>
</dbReference>
<evidence type="ECO:0000256" key="1">
    <source>
        <dbReference type="ARBA" id="ARBA00004651"/>
    </source>
</evidence>